<name>A0ABQ5NG14_9BACI</name>
<organism evidence="1 2">
    <name type="scientific">Lysinibacillus piscis</name>
    <dbReference type="NCBI Taxonomy" id="2518931"/>
    <lineage>
        <taxon>Bacteria</taxon>
        <taxon>Bacillati</taxon>
        <taxon>Bacillota</taxon>
        <taxon>Bacilli</taxon>
        <taxon>Bacillales</taxon>
        <taxon>Bacillaceae</taxon>
        <taxon>Lysinibacillus</taxon>
    </lineage>
</organism>
<sequence>MEIPFFMHVRDRQVCLKYANFSYTVARSMSNGHYFARLRTSLVNGKDLG</sequence>
<evidence type="ECO:0000313" key="1">
    <source>
        <dbReference type="EMBL" id="GLC87215.1"/>
    </source>
</evidence>
<dbReference type="EMBL" id="BRZA01000001">
    <property type="protein sequence ID" value="GLC87215.1"/>
    <property type="molecule type" value="Genomic_DNA"/>
</dbReference>
<evidence type="ECO:0000313" key="2">
    <source>
        <dbReference type="Proteomes" id="UP001065593"/>
    </source>
</evidence>
<protein>
    <submittedName>
        <fullName evidence="1">Uncharacterized protein</fullName>
    </submittedName>
</protein>
<proteinExistence type="predicted"/>
<comment type="caution">
    <text evidence="1">The sequence shown here is derived from an EMBL/GenBank/DDBJ whole genome shotgun (WGS) entry which is preliminary data.</text>
</comment>
<keyword evidence="2" id="KW-1185">Reference proteome</keyword>
<dbReference type="Proteomes" id="UP001065593">
    <property type="component" value="Unassembled WGS sequence"/>
</dbReference>
<accession>A0ABQ5NG14</accession>
<gene>
    <name evidence="1" type="ORF">LYSBPC_03420</name>
</gene>
<reference evidence="1" key="1">
    <citation type="submission" date="2022-08" db="EMBL/GenBank/DDBJ databases">
        <title>Draft genome sequence of Lysinibacillus sp. strain KH24.</title>
        <authorList>
            <person name="Kanbe H."/>
            <person name="Itoh H."/>
        </authorList>
    </citation>
    <scope>NUCLEOTIDE SEQUENCE</scope>
    <source>
        <strain evidence="1">KH24</strain>
    </source>
</reference>